<organism evidence="3">
    <name type="scientific">Haemonchus placei</name>
    <name type="common">Barber's pole worm</name>
    <dbReference type="NCBI Taxonomy" id="6290"/>
    <lineage>
        <taxon>Eukaryota</taxon>
        <taxon>Metazoa</taxon>
        <taxon>Ecdysozoa</taxon>
        <taxon>Nematoda</taxon>
        <taxon>Chromadorea</taxon>
        <taxon>Rhabditida</taxon>
        <taxon>Rhabditina</taxon>
        <taxon>Rhabditomorpha</taxon>
        <taxon>Strongyloidea</taxon>
        <taxon>Trichostrongylidae</taxon>
        <taxon>Haemonchus</taxon>
    </lineage>
</organism>
<proteinExistence type="predicted"/>
<name>A0A0N4VZB5_HAEPC</name>
<reference evidence="1 2" key="2">
    <citation type="submission" date="2018-11" db="EMBL/GenBank/DDBJ databases">
        <authorList>
            <consortium name="Pathogen Informatics"/>
        </authorList>
    </citation>
    <scope>NUCLEOTIDE SEQUENCE [LARGE SCALE GENOMIC DNA]</scope>
    <source>
        <strain evidence="1 2">MHpl1</strain>
    </source>
</reference>
<evidence type="ECO:0000313" key="3">
    <source>
        <dbReference type="WBParaSite" id="HPLM_0000263701-mRNA-1"/>
    </source>
</evidence>
<evidence type="ECO:0000313" key="1">
    <source>
        <dbReference type="EMBL" id="VDO15970.1"/>
    </source>
</evidence>
<dbReference type="Proteomes" id="UP000268014">
    <property type="component" value="Unassembled WGS sequence"/>
</dbReference>
<evidence type="ECO:0000313" key="2">
    <source>
        <dbReference type="Proteomes" id="UP000268014"/>
    </source>
</evidence>
<keyword evidence="2" id="KW-1185">Reference proteome</keyword>
<sequence>MSDLSVFALAIDTRVMRNRAAVTVCAYEGTELVKARDPELPPWMESLEASFMPSCVHQTVQRICVIMAVRVFHFGTEQKTSVNVHLALLVPNVNTVRCYLINSCCKNIVKRWEESFGNILSD</sequence>
<dbReference type="EMBL" id="UZAF01005990">
    <property type="protein sequence ID" value="VDO15970.1"/>
    <property type="molecule type" value="Genomic_DNA"/>
</dbReference>
<accession>A0A0N4VZB5</accession>
<reference evidence="3" key="1">
    <citation type="submission" date="2017-02" db="UniProtKB">
        <authorList>
            <consortium name="WormBaseParasite"/>
        </authorList>
    </citation>
    <scope>IDENTIFICATION</scope>
</reference>
<dbReference type="AlphaFoldDB" id="A0A0N4VZB5"/>
<gene>
    <name evidence="1" type="ORF">HPLM_LOCUS2632</name>
</gene>
<dbReference type="WBParaSite" id="HPLM_0000263701-mRNA-1">
    <property type="protein sequence ID" value="HPLM_0000263701-mRNA-1"/>
    <property type="gene ID" value="HPLM_0000263701"/>
</dbReference>
<protein>
    <submittedName>
        <fullName evidence="3">Protein MAIN-LIKE 1-like</fullName>
    </submittedName>
</protein>